<evidence type="ECO:0000256" key="1">
    <source>
        <dbReference type="SAM" id="Phobius"/>
    </source>
</evidence>
<keyword evidence="3" id="KW-1185">Reference proteome</keyword>
<dbReference type="EMBL" id="JAUJWV010000001">
    <property type="protein sequence ID" value="MDN7242418.1"/>
    <property type="molecule type" value="Genomic_DNA"/>
</dbReference>
<gene>
    <name evidence="2" type="ORF">QWY14_11445</name>
</gene>
<dbReference type="RefSeq" id="WP_301723915.1">
    <property type="nucleotide sequence ID" value="NZ_JAUJWV010000001.1"/>
</dbReference>
<keyword evidence="1" id="KW-1133">Transmembrane helix</keyword>
<comment type="caution">
    <text evidence="2">The sequence shown here is derived from an EMBL/GenBank/DDBJ whole genome shotgun (WGS) entry which is preliminary data.</text>
</comment>
<dbReference type="Proteomes" id="UP001172055">
    <property type="component" value="Unassembled WGS sequence"/>
</dbReference>
<evidence type="ECO:0000313" key="3">
    <source>
        <dbReference type="Proteomes" id="UP001172055"/>
    </source>
</evidence>
<feature type="transmembrane region" description="Helical" evidence="1">
    <location>
        <begin position="60"/>
        <end position="84"/>
    </location>
</feature>
<proteinExistence type="predicted"/>
<sequence length="104" mass="11392">MAERVKGMFWVAAFAVFGGLILILSSTPFGMERAQGWADREGLYSPEIYLLIMGNAANQSMIVGSILFGAGLLLAISTYFYFLFTGQPEEAGIETKQLDNSEKI</sequence>
<accession>A0ABT8N3F2</accession>
<name>A0ABT8N3F2_9BACL</name>
<protein>
    <submittedName>
        <fullName evidence="2">Uncharacterized protein</fullName>
    </submittedName>
</protein>
<keyword evidence="1" id="KW-0812">Transmembrane</keyword>
<organism evidence="2 3">
    <name type="scientific">Planococcus shixiaomingii</name>
    <dbReference type="NCBI Taxonomy" id="3058393"/>
    <lineage>
        <taxon>Bacteria</taxon>
        <taxon>Bacillati</taxon>
        <taxon>Bacillota</taxon>
        <taxon>Bacilli</taxon>
        <taxon>Bacillales</taxon>
        <taxon>Caryophanaceae</taxon>
        <taxon>Planococcus</taxon>
    </lineage>
</organism>
<keyword evidence="1" id="KW-0472">Membrane</keyword>
<reference evidence="2 3" key="1">
    <citation type="submission" date="2023-06" db="EMBL/GenBank/DDBJ databases">
        <title>Novel species in genus Planococcus.</title>
        <authorList>
            <person name="Ning S."/>
        </authorList>
    </citation>
    <scope>NUCLEOTIDE SEQUENCE [LARGE SCALE GENOMIC DNA]</scope>
    <source>
        <strain evidence="2 3">N028</strain>
    </source>
</reference>
<evidence type="ECO:0000313" key="2">
    <source>
        <dbReference type="EMBL" id="MDN7242418.1"/>
    </source>
</evidence>